<evidence type="ECO:0000313" key="1">
    <source>
        <dbReference type="EMBL" id="KAK4497545.1"/>
    </source>
</evidence>
<keyword evidence="2" id="KW-1185">Reference proteome</keyword>
<accession>A0ABR0E8I1</accession>
<reference evidence="1 2" key="1">
    <citation type="journal article" date="2023" name="G3 (Bethesda)">
        <title>A chromosome-level genome assembly of Zasmidium syzygii isolated from banana leaves.</title>
        <authorList>
            <person name="van Westerhoven A.C."/>
            <person name="Mehrabi R."/>
            <person name="Talebi R."/>
            <person name="Steentjes M.B.F."/>
            <person name="Corcolon B."/>
            <person name="Chong P.A."/>
            <person name="Kema G.H.J."/>
            <person name="Seidl M.F."/>
        </authorList>
    </citation>
    <scope>NUCLEOTIDE SEQUENCE [LARGE SCALE GENOMIC DNA]</scope>
    <source>
        <strain evidence="1 2">P124</strain>
    </source>
</reference>
<proteinExistence type="predicted"/>
<sequence>MYTGRHRSLKLLANAGNGHPPRRFYAWKTNPAYEAEAQPTVISKNRSKTLRTRQYGNRSLPLPPLMDPLAIAGKQRNKQMKARVKEEDKLSEFQQKLRLNPYAHALATSIRQCRLTRALLPSHFLIPFAASIPAPDEQRKPSLVPALRKKVQGKSYITGTREVLENISGKKGKWQVLLFEHVTKPAVMALGRELSHKDWAWDGNTPEVVLEQLRGSVVDCLERCLGGEGREALLVEMPEDGQVERDDLACILVSGSAAPASKSASLPEYNLKALLAPEQLERFMQDSHRKALVKHKSTCFAMTALEKLRNYVQGNEKDRSS</sequence>
<organism evidence="1 2">
    <name type="scientific">Zasmidium cellare</name>
    <name type="common">Wine cellar mold</name>
    <name type="synonym">Racodium cellare</name>
    <dbReference type="NCBI Taxonomy" id="395010"/>
    <lineage>
        <taxon>Eukaryota</taxon>
        <taxon>Fungi</taxon>
        <taxon>Dikarya</taxon>
        <taxon>Ascomycota</taxon>
        <taxon>Pezizomycotina</taxon>
        <taxon>Dothideomycetes</taxon>
        <taxon>Dothideomycetidae</taxon>
        <taxon>Mycosphaerellales</taxon>
        <taxon>Mycosphaerellaceae</taxon>
        <taxon>Zasmidium</taxon>
    </lineage>
</organism>
<gene>
    <name evidence="1" type="ORF">PRZ48_011996</name>
</gene>
<dbReference type="Proteomes" id="UP001305779">
    <property type="component" value="Unassembled WGS sequence"/>
</dbReference>
<protein>
    <submittedName>
        <fullName evidence="1">Uncharacterized protein</fullName>
    </submittedName>
</protein>
<dbReference type="EMBL" id="JAXOVC010000009">
    <property type="protein sequence ID" value="KAK4497545.1"/>
    <property type="molecule type" value="Genomic_DNA"/>
</dbReference>
<name>A0ABR0E8I1_ZASCE</name>
<evidence type="ECO:0000313" key="2">
    <source>
        <dbReference type="Proteomes" id="UP001305779"/>
    </source>
</evidence>
<comment type="caution">
    <text evidence="1">The sequence shown here is derived from an EMBL/GenBank/DDBJ whole genome shotgun (WGS) entry which is preliminary data.</text>
</comment>